<reference evidence="1" key="2">
    <citation type="journal article" date="2018" name="Sci. Data">
        <title>The draft genome sequence of cork oak.</title>
        <authorList>
            <person name="Ramos A.M."/>
            <person name="Usie A."/>
            <person name="Barbosa P."/>
            <person name="Barros P.M."/>
            <person name="Capote T."/>
            <person name="Chaves I."/>
            <person name="Simoes F."/>
            <person name="Abreu I."/>
            <person name="Carrasquinho I."/>
            <person name="Faro C."/>
            <person name="Guimaraes J.B."/>
            <person name="Mendonca D."/>
            <person name="Nobrega F."/>
            <person name="Rodrigues L."/>
            <person name="Saibo N.J.M."/>
            <person name="Varela M.C."/>
            <person name="Egas C."/>
            <person name="Matos J."/>
            <person name="Miguel C.M."/>
            <person name="Oliveira M.M."/>
            <person name="Ricardo C.P."/>
            <person name="Goncalves S."/>
        </authorList>
    </citation>
    <scope>NUCLEOTIDE SEQUENCE [LARGE SCALE GENOMIC DNA]</scope>
    <source>
        <strain evidence="1">HL8</strain>
    </source>
</reference>
<organism evidence="1">
    <name type="scientific">Quercus suber</name>
    <name type="common">Cork oak</name>
    <dbReference type="NCBI Taxonomy" id="58331"/>
    <lineage>
        <taxon>Eukaryota</taxon>
        <taxon>Viridiplantae</taxon>
        <taxon>Streptophyta</taxon>
        <taxon>Embryophyta</taxon>
        <taxon>Tracheophyta</taxon>
        <taxon>Spermatophyta</taxon>
        <taxon>Magnoliopsida</taxon>
        <taxon>eudicotyledons</taxon>
        <taxon>Gunneridae</taxon>
        <taxon>Pentapetalae</taxon>
        <taxon>rosids</taxon>
        <taxon>fabids</taxon>
        <taxon>Fagales</taxon>
        <taxon>Fagaceae</taxon>
        <taxon>Quercus</taxon>
    </lineage>
</organism>
<accession>A0AAW0M250</accession>
<dbReference type="AlphaFoldDB" id="A0AAW0M250"/>
<reference evidence="1" key="1">
    <citation type="submission" date="2017-12" db="EMBL/GenBank/DDBJ databases">
        <authorList>
            <person name="Barbosa P."/>
            <person name="Usie A."/>
            <person name="Ramos A.M."/>
        </authorList>
    </citation>
    <scope>NUCLEOTIDE SEQUENCE</scope>
    <source>
        <strain evidence="1">HL8</strain>
        <tissue evidence="1">Leaves</tissue>
    </source>
</reference>
<gene>
    <name evidence="1" type="ORF">CFP56_021617</name>
</gene>
<dbReference type="EMBL" id="PKMF04000033">
    <property type="protein sequence ID" value="KAK7856791.1"/>
    <property type="molecule type" value="Genomic_DNA"/>
</dbReference>
<reference evidence="1" key="3">
    <citation type="submission" date="2023-07" db="EMBL/GenBank/DDBJ databases">
        <title>An improved reference 1 genome and first organelle genomes of Quercus suber.</title>
        <authorList>
            <consortium name="Genosuber Consortium"/>
            <person name="Usie A."/>
            <person name="Serra O."/>
            <person name="Barros P."/>
        </authorList>
    </citation>
    <scope>NUCLEOTIDE SEQUENCE</scope>
    <source>
        <strain evidence="1">HL8</strain>
        <tissue evidence="1">Leaves</tissue>
    </source>
</reference>
<evidence type="ECO:0000313" key="1">
    <source>
        <dbReference type="EMBL" id="KAK7856791.1"/>
    </source>
</evidence>
<name>A0AAW0M250_QUESU</name>
<protein>
    <submittedName>
        <fullName evidence="1">Uncharacterized protein</fullName>
    </submittedName>
</protein>
<comment type="caution">
    <text evidence="1">The sequence shown here is derived from an EMBL/GenBank/DDBJ whole genome shotgun (WGS) entry which is preliminary data.</text>
</comment>
<proteinExistence type="predicted"/>
<sequence>MEFSLFEYKRVSIVGLDMIHKLLFGRRMDCALFVQVCLIGPVRTKPNMSQLQHDTAHKFTSVDTRIQKLWGQGKEVAIPFV</sequence>